<dbReference type="InterPro" id="IPR002052">
    <property type="entry name" value="DNA_methylase_N6_adenine_CS"/>
</dbReference>
<dbReference type="GO" id="GO:0005737">
    <property type="term" value="C:cytoplasm"/>
    <property type="evidence" value="ECO:0007669"/>
    <property type="project" value="TreeGrafter"/>
</dbReference>
<feature type="region of interest" description="Disordered" evidence="3">
    <location>
        <begin position="797"/>
        <end position="846"/>
    </location>
</feature>
<dbReference type="PROSITE" id="PS00092">
    <property type="entry name" value="N6_MTASE"/>
    <property type="match status" value="1"/>
</dbReference>
<dbReference type="PROSITE" id="PS00108">
    <property type="entry name" value="PROTEIN_KINASE_ST"/>
    <property type="match status" value="1"/>
</dbReference>
<feature type="domain" description="Protein kinase" evidence="4">
    <location>
        <begin position="230"/>
        <end position="524"/>
    </location>
</feature>
<feature type="compositionally biased region" description="Polar residues" evidence="3">
    <location>
        <begin position="121"/>
        <end position="130"/>
    </location>
</feature>
<sequence>MTNSDTSRSMRRYAKAHASIDERVAPAPVIQASLPYLQSQVVPGEGATSFARPDANATLSFGTVAAGTMPMAVTDVPGLRRSPEGKSLVDESKTDAAIRSAPDVNLSPRNNPFYRRPVENESISIQNTYTMEEPARPGLDTPPPVTDSMEDNRQQSTPRTSRSASRLAPSQTLLPSSSSVPQLSMLTAGSSQMSSAPSMHSMTPSMSMTFTGLSQESLPDTVRPSQTKSFSLAANRVAGTFSRLTRLRNKQVKPAPEQAMSPTLAPALEPTEPAQGMGKFHVRVHIPSGTAVALKVINLDTPDFDVEEIRHEVGLLSQIRQASLKNIVGYWGCWLQGPTLCIAMDYSDGGSLRTLMKPGPIAEKHAAVVVREVLVALAYIHSVGIIHRDLKAANILVTRTGQVMLCDFGVAASFVQGSARGKRTTFIGTPYWMAPEVILEGKAYDYKADIWSLGITIYEMVVGNPPYSEHSQDHVLTMIPRNKPPRLPETSQFSPMLREFVAACLDEEPRDRLSAEDLSRTRWCKAYAKVPVTVLTELLNQYAKWTYAGGTRTSLLLAPKDEKMDEPIQPEWHFDAPSSSEDTHHEPVAESQVPSDHPLLRLFGTDDDQSTPRINMGSKAGAVETSVIPSSLPTASVSLSKTQESPMRSGGRPGAGFSGTGATPFRFGLGSRAADVAKTVPTEQEPDQTKTPLSLSVSGLHSLSASPSSRSPTTESQESKSVPTSPQLGEVPESPKQSPALRRVGHMPSTIGRKTPHQPLRLVSSSSSLVWETRSAKQSVDESQQTELTTLTPSFLEEPYTGFRPQGLMSRTRSRSGSNADAKRNVPRTLSTRAAASSKTREGDEEVLVDRADDMSSFSVLPATASTGSSLYSAHLHAGSDSAVLMAMEHAPSGNEDEQELVGGRREQPGAAPPWNGKGVSDVSDTHVAQESSLQDVFQMMPSPTSAEPFRGPALRTVDASTLLHRTELQAEMARTVNDLCDWLDALATGRNGELRTFSSIVTTTMLAAPAKSVLSVPFGASRFARAVAGRAIHSSSASLREPTPSRQVAQVGSNQLSLEQPRNAVGAY</sequence>
<dbReference type="SUPFAM" id="SSF56112">
    <property type="entry name" value="Protein kinase-like (PK-like)"/>
    <property type="match status" value="1"/>
</dbReference>
<dbReference type="Pfam" id="PF00069">
    <property type="entry name" value="Pkinase"/>
    <property type="match status" value="1"/>
</dbReference>
<evidence type="ECO:0000256" key="3">
    <source>
        <dbReference type="SAM" id="MobiDB-lite"/>
    </source>
</evidence>
<dbReference type="InterPro" id="IPR050629">
    <property type="entry name" value="STE20/SPS1-PAK"/>
</dbReference>
<dbReference type="GO" id="GO:0005524">
    <property type="term" value="F:ATP binding"/>
    <property type="evidence" value="ECO:0007669"/>
    <property type="project" value="UniProtKB-KW"/>
</dbReference>
<gene>
    <name evidence="5" type="primary">KIC1</name>
    <name evidence="5" type="ORF">MCAP1_001661</name>
</gene>
<evidence type="ECO:0000313" key="5">
    <source>
        <dbReference type="EMBL" id="WFD19431.1"/>
    </source>
</evidence>
<dbReference type="InterPro" id="IPR000719">
    <property type="entry name" value="Prot_kinase_dom"/>
</dbReference>
<feature type="compositionally biased region" description="Low complexity" evidence="3">
    <location>
        <begin position="693"/>
        <end position="716"/>
    </location>
</feature>
<dbReference type="GO" id="GO:0004674">
    <property type="term" value="F:protein serine/threonine kinase activity"/>
    <property type="evidence" value="ECO:0007669"/>
    <property type="project" value="TreeGrafter"/>
</dbReference>
<dbReference type="GO" id="GO:0008168">
    <property type="term" value="F:methyltransferase activity"/>
    <property type="evidence" value="ECO:0007669"/>
    <property type="project" value="InterPro"/>
</dbReference>
<feature type="compositionally biased region" description="Polar residues" evidence="3">
    <location>
        <begin position="828"/>
        <end position="838"/>
    </location>
</feature>
<feature type="region of interest" description="Disordered" evidence="3">
    <location>
        <begin position="1035"/>
        <end position="1069"/>
    </location>
</feature>
<feature type="compositionally biased region" description="Polar residues" evidence="3">
    <location>
        <begin position="154"/>
        <end position="164"/>
    </location>
</feature>
<accession>A0AAF0IV88</accession>
<keyword evidence="5" id="KW-0808">Transferase</keyword>
<protein>
    <submittedName>
        <fullName evidence="5">Kinase that interacts with cdc31p</fullName>
    </submittedName>
</protein>
<evidence type="ECO:0000259" key="4">
    <source>
        <dbReference type="PROSITE" id="PS50011"/>
    </source>
</evidence>
<evidence type="ECO:0000256" key="2">
    <source>
        <dbReference type="ARBA" id="ARBA00022840"/>
    </source>
</evidence>
<reference evidence="5" key="1">
    <citation type="submission" date="2023-03" db="EMBL/GenBank/DDBJ databases">
        <title>Mating type loci evolution in Malassezia.</title>
        <authorList>
            <person name="Coelho M.A."/>
        </authorList>
    </citation>
    <scope>NUCLEOTIDE SEQUENCE</scope>
    <source>
        <strain evidence="5">CBS 10434</strain>
    </source>
</reference>
<dbReference type="PROSITE" id="PS50011">
    <property type="entry name" value="PROTEIN_KINASE_DOM"/>
    <property type="match status" value="1"/>
</dbReference>
<dbReference type="SMART" id="SM00220">
    <property type="entry name" value="S_TKc"/>
    <property type="match status" value="1"/>
</dbReference>
<dbReference type="FunFam" id="1.10.510.10:FF:000421">
    <property type="entry name" value="Serine/threonine-protein kinase PAK 6"/>
    <property type="match status" value="1"/>
</dbReference>
<feature type="compositionally biased region" description="Polar residues" evidence="3">
    <location>
        <begin position="1035"/>
        <end position="1061"/>
    </location>
</feature>
<keyword evidence="6" id="KW-1185">Reference proteome</keyword>
<feature type="compositionally biased region" description="Polar residues" evidence="3">
    <location>
        <begin position="627"/>
        <end position="646"/>
    </location>
</feature>
<evidence type="ECO:0000313" key="6">
    <source>
        <dbReference type="Proteomes" id="UP001220961"/>
    </source>
</evidence>
<feature type="compositionally biased region" description="Polar residues" evidence="3">
    <location>
        <begin position="210"/>
        <end position="227"/>
    </location>
</feature>
<proteinExistence type="predicted"/>
<dbReference type="Proteomes" id="UP001220961">
    <property type="component" value="Chromosome 3"/>
</dbReference>
<organism evidence="5 6">
    <name type="scientific">Malassezia caprae</name>
    <dbReference type="NCBI Taxonomy" id="1381934"/>
    <lineage>
        <taxon>Eukaryota</taxon>
        <taxon>Fungi</taxon>
        <taxon>Dikarya</taxon>
        <taxon>Basidiomycota</taxon>
        <taxon>Ustilaginomycotina</taxon>
        <taxon>Malasseziomycetes</taxon>
        <taxon>Malasseziales</taxon>
        <taxon>Malasseziaceae</taxon>
        <taxon>Malassezia</taxon>
    </lineage>
</organism>
<dbReference type="GO" id="GO:0032259">
    <property type="term" value="P:methylation"/>
    <property type="evidence" value="ECO:0007669"/>
    <property type="project" value="InterPro"/>
</dbReference>
<feature type="region of interest" description="Disordered" evidence="3">
    <location>
        <begin position="570"/>
        <end position="666"/>
    </location>
</feature>
<feature type="compositionally biased region" description="Basic and acidic residues" evidence="3">
    <location>
        <begin position="81"/>
        <end position="96"/>
    </location>
</feature>
<keyword evidence="2" id="KW-0067">ATP-binding</keyword>
<name>A0AAF0IV88_9BASI</name>
<feature type="region of interest" description="Disordered" evidence="3">
    <location>
        <begin position="679"/>
        <end position="762"/>
    </location>
</feature>
<feature type="compositionally biased region" description="Low complexity" evidence="3">
    <location>
        <begin position="169"/>
        <end position="209"/>
    </location>
</feature>
<dbReference type="Gene3D" id="1.10.510.10">
    <property type="entry name" value="Transferase(Phosphotransferase) domain 1"/>
    <property type="match status" value="1"/>
</dbReference>
<dbReference type="EMBL" id="CP119910">
    <property type="protein sequence ID" value="WFD19431.1"/>
    <property type="molecule type" value="Genomic_DNA"/>
</dbReference>
<dbReference type="AlphaFoldDB" id="A0AAF0IV88"/>
<dbReference type="InterPro" id="IPR011009">
    <property type="entry name" value="Kinase-like_dom_sf"/>
</dbReference>
<keyword evidence="1" id="KW-0547">Nucleotide-binding</keyword>
<dbReference type="PANTHER" id="PTHR48012:SF21">
    <property type="entry name" value="PH DOMAIN-CONTAINING PROTEIN"/>
    <property type="match status" value="1"/>
</dbReference>
<dbReference type="PANTHER" id="PTHR48012">
    <property type="entry name" value="STERILE20-LIKE KINASE, ISOFORM B-RELATED"/>
    <property type="match status" value="1"/>
</dbReference>
<dbReference type="InterPro" id="IPR008271">
    <property type="entry name" value="Ser/Thr_kinase_AS"/>
</dbReference>
<keyword evidence="5" id="KW-0418">Kinase</keyword>
<feature type="region of interest" description="Disordered" evidence="3">
    <location>
        <begin position="75"/>
        <end position="227"/>
    </location>
</feature>
<evidence type="ECO:0000256" key="1">
    <source>
        <dbReference type="ARBA" id="ARBA00022741"/>
    </source>
</evidence>
<dbReference type="GO" id="GO:0003676">
    <property type="term" value="F:nucleic acid binding"/>
    <property type="evidence" value="ECO:0007669"/>
    <property type="project" value="InterPro"/>
</dbReference>
<feature type="compositionally biased region" description="Polar residues" evidence="3">
    <location>
        <begin position="809"/>
        <end position="819"/>
    </location>
</feature>